<feature type="compositionally biased region" description="Low complexity" evidence="1">
    <location>
        <begin position="109"/>
        <end position="118"/>
    </location>
</feature>
<accession>A0ABM8GQ28</accession>
<feature type="region of interest" description="Disordered" evidence="1">
    <location>
        <begin position="1"/>
        <end position="23"/>
    </location>
</feature>
<sequence>MAQVDGADAERPPIGDAQKMGEPVEVVGGRVGWARALEDEDVARDAEFAVEGAEELGEPLAVGLAVPQGRSPMGIMAGIWMSSASNRSSQSCRTMARGSRPTMRRSRSARAVSRVCGS</sequence>
<evidence type="ECO:0000256" key="1">
    <source>
        <dbReference type="SAM" id="MobiDB-lite"/>
    </source>
</evidence>
<keyword evidence="3" id="KW-1185">Reference proteome</keyword>
<name>A0ABM8GQ28_9MICO</name>
<reference evidence="3" key="1">
    <citation type="journal article" date="2019" name="Int. J. Syst. Evol. Microbiol.">
        <title>The Global Catalogue of Microorganisms (GCM) 10K type strain sequencing project: providing services to taxonomists for standard genome sequencing and annotation.</title>
        <authorList>
            <consortium name="The Broad Institute Genomics Platform"/>
            <consortium name="The Broad Institute Genome Sequencing Center for Infectious Disease"/>
            <person name="Wu L."/>
            <person name="Ma J."/>
        </authorList>
    </citation>
    <scope>NUCLEOTIDE SEQUENCE [LARGE SCALE GENOMIC DNA]</scope>
    <source>
        <strain evidence="3">NBRC 108728</strain>
    </source>
</reference>
<evidence type="ECO:0000313" key="2">
    <source>
        <dbReference type="EMBL" id="BDZ50562.1"/>
    </source>
</evidence>
<dbReference type="RefSeq" id="WP_286343552.1">
    <property type="nucleotide sequence ID" value="NZ_AP027732.1"/>
</dbReference>
<dbReference type="EMBL" id="AP027732">
    <property type="protein sequence ID" value="BDZ50562.1"/>
    <property type="molecule type" value="Genomic_DNA"/>
</dbReference>
<dbReference type="Proteomes" id="UP001321486">
    <property type="component" value="Chromosome"/>
</dbReference>
<protein>
    <submittedName>
        <fullName evidence="2">Uncharacterized protein</fullName>
    </submittedName>
</protein>
<feature type="region of interest" description="Disordered" evidence="1">
    <location>
        <begin position="86"/>
        <end position="118"/>
    </location>
</feature>
<gene>
    <name evidence="2" type="ORF">GCM10025867_28030</name>
</gene>
<organism evidence="2 3">
    <name type="scientific">Frondihabitans sucicola</name>
    <dbReference type="NCBI Taxonomy" id="1268041"/>
    <lineage>
        <taxon>Bacteria</taxon>
        <taxon>Bacillati</taxon>
        <taxon>Actinomycetota</taxon>
        <taxon>Actinomycetes</taxon>
        <taxon>Micrococcales</taxon>
        <taxon>Microbacteriaceae</taxon>
        <taxon>Frondihabitans</taxon>
    </lineage>
</organism>
<proteinExistence type="predicted"/>
<evidence type="ECO:0000313" key="3">
    <source>
        <dbReference type="Proteomes" id="UP001321486"/>
    </source>
</evidence>